<name>A0A482PHS1_CITRO</name>
<dbReference type="Pfam" id="PF10979">
    <property type="entry name" value="DUF2786"/>
    <property type="match status" value="1"/>
</dbReference>
<organism evidence="4">
    <name type="scientific">Citrobacter rodentium</name>
    <dbReference type="NCBI Taxonomy" id="67825"/>
    <lineage>
        <taxon>Bacteria</taxon>
        <taxon>Pseudomonadati</taxon>
        <taxon>Pseudomonadota</taxon>
        <taxon>Gammaproteobacteria</taxon>
        <taxon>Enterobacterales</taxon>
        <taxon>Enterobacteriaceae</taxon>
        <taxon>Citrobacter</taxon>
    </lineage>
</organism>
<feature type="compositionally biased region" description="Basic and acidic residues" evidence="1">
    <location>
        <begin position="193"/>
        <end position="210"/>
    </location>
</feature>
<dbReference type="AlphaFoldDB" id="A0A482PHS1"/>
<protein>
    <submittedName>
        <fullName evidence="4">DUF2786 domain-containing protein</fullName>
    </submittedName>
</protein>
<dbReference type="InterPro" id="IPR055592">
    <property type="entry name" value="DUF7168"/>
</dbReference>
<sequence>MQQNNEKVLEKLKKLLALAKSDNPHEAALALQRAQKLMLAYNITQDDLALSDIDESISGYWAAGSVNPPRYMLGLLGIIQDAFGVKSIIHSGFKPSVGFYGNKDRVELASYTWEVLARQLVSARKNYIRQQNKRIKNTTKTSRGDKFAEGWVLAVSREVHLFAMSREEQELAKLWLSQKYPDTETTTGRKTGKSRDSDMSRHLGYKEGKNVRLHQPVNGQERQKLGAAYDG</sequence>
<evidence type="ECO:0000259" key="3">
    <source>
        <dbReference type="Pfam" id="PF23771"/>
    </source>
</evidence>
<dbReference type="PIRSF" id="PIRSF028111">
    <property type="entry name" value="UCP028111"/>
    <property type="match status" value="1"/>
</dbReference>
<dbReference type="InterPro" id="IPR024498">
    <property type="entry name" value="DUF2786"/>
</dbReference>
<dbReference type="RefSeq" id="WP_012905268.1">
    <property type="nucleotide sequence ID" value="NZ_CAJTBI010000006.1"/>
</dbReference>
<dbReference type="InterPro" id="IPR016868">
    <property type="entry name" value="Phage_B3_Orf5"/>
</dbReference>
<accession>A0A482PHS1</accession>
<feature type="region of interest" description="Disordered" evidence="1">
    <location>
        <begin position="182"/>
        <end position="231"/>
    </location>
</feature>
<feature type="domain" description="DUF2786" evidence="2">
    <location>
        <begin position="7"/>
        <end position="45"/>
    </location>
</feature>
<gene>
    <name evidence="4" type="ORF">E2R62_01180</name>
</gene>
<dbReference type="EMBL" id="CP038008">
    <property type="protein sequence ID" value="QBY27589.1"/>
    <property type="molecule type" value="Genomic_DNA"/>
</dbReference>
<reference evidence="4" key="1">
    <citation type="submission" date="2019-03" db="EMBL/GenBank/DDBJ databases">
        <title>Complete genome sequence of enteropathogenic Citrobacter rodentium strain DBS100.</title>
        <authorList>
            <person name="Popov G."/>
            <person name="Fiebig A."/>
            <person name="Shideler S."/>
            <person name="Coombes B."/>
            <person name="Savchenko A."/>
        </authorList>
    </citation>
    <scope>NUCLEOTIDE SEQUENCE</scope>
    <source>
        <strain evidence="4">DBS100</strain>
    </source>
</reference>
<proteinExistence type="predicted"/>
<dbReference type="Pfam" id="PF23771">
    <property type="entry name" value="DUF7168"/>
    <property type="match status" value="1"/>
</dbReference>
<dbReference type="OMA" id="AANDYHA"/>
<evidence type="ECO:0000313" key="4">
    <source>
        <dbReference type="EMBL" id="QBY27589.1"/>
    </source>
</evidence>
<evidence type="ECO:0000256" key="1">
    <source>
        <dbReference type="SAM" id="MobiDB-lite"/>
    </source>
</evidence>
<evidence type="ECO:0000259" key="2">
    <source>
        <dbReference type="Pfam" id="PF10979"/>
    </source>
</evidence>
<feature type="domain" description="DUF7168" evidence="3">
    <location>
        <begin position="47"/>
        <end position="190"/>
    </location>
</feature>